<dbReference type="EMBL" id="CP128400">
    <property type="protein sequence ID" value="WJW69777.1"/>
    <property type="molecule type" value="Genomic_DNA"/>
</dbReference>
<keyword evidence="9" id="KW-1185">Reference proteome</keyword>
<dbReference type="InterPro" id="IPR058245">
    <property type="entry name" value="NreC/VraR/RcsB-like_REC"/>
</dbReference>
<dbReference type="GO" id="GO:0006355">
    <property type="term" value="P:regulation of DNA-templated transcription"/>
    <property type="evidence" value="ECO:0007669"/>
    <property type="project" value="InterPro"/>
</dbReference>
<evidence type="ECO:0000259" key="4">
    <source>
        <dbReference type="PROSITE" id="PS50043"/>
    </source>
</evidence>
<dbReference type="GO" id="GO:0000160">
    <property type="term" value="P:phosphorelay signal transduction system"/>
    <property type="evidence" value="ECO:0007669"/>
    <property type="project" value="InterPro"/>
</dbReference>
<dbReference type="EMBL" id="JACATZ010000003">
    <property type="protein sequence ID" value="NWJ47873.1"/>
    <property type="molecule type" value="Genomic_DNA"/>
</dbReference>
<reference evidence="7" key="2">
    <citation type="journal article" date="2024" name="Nature">
        <title>Anoxygenic phototroph of the Chloroflexota uses a type I reaction centre.</title>
        <authorList>
            <person name="Tsuji J.M."/>
            <person name="Shaw N.A."/>
            <person name="Nagashima S."/>
            <person name="Venkiteswaran J.J."/>
            <person name="Schiff S.L."/>
            <person name="Watanabe T."/>
            <person name="Fukui M."/>
            <person name="Hanada S."/>
            <person name="Tank M."/>
            <person name="Neufeld J.D."/>
        </authorList>
    </citation>
    <scope>NUCLEOTIDE SEQUENCE</scope>
    <source>
        <strain evidence="7">L227-S17</strain>
    </source>
</reference>
<dbReference type="InterPro" id="IPR016032">
    <property type="entry name" value="Sig_transdc_resp-reg_C-effctor"/>
</dbReference>
<accession>A0A8T7M786</accession>
<proteinExistence type="predicted"/>
<dbReference type="InterPro" id="IPR001789">
    <property type="entry name" value="Sig_transdc_resp-reg_receiver"/>
</dbReference>
<dbReference type="GO" id="GO:0003677">
    <property type="term" value="F:DNA binding"/>
    <property type="evidence" value="ECO:0007669"/>
    <property type="project" value="UniProtKB-KW"/>
</dbReference>
<dbReference type="PANTHER" id="PTHR43214:SF43">
    <property type="entry name" value="TWO-COMPONENT RESPONSE REGULATOR"/>
    <property type="match status" value="1"/>
</dbReference>
<reference evidence="6 8" key="1">
    <citation type="submission" date="2020-06" db="EMBL/GenBank/DDBJ databases">
        <title>Anoxygenic phototrophic Chloroflexota member uses a Type I reaction center.</title>
        <authorList>
            <person name="Tsuji J.M."/>
            <person name="Shaw N.A."/>
            <person name="Nagashima S."/>
            <person name="Venkiteswaran J."/>
            <person name="Schiff S.L."/>
            <person name="Hanada S."/>
            <person name="Tank M."/>
            <person name="Neufeld J.D."/>
        </authorList>
    </citation>
    <scope>NUCLEOTIDE SEQUENCE [LARGE SCALE GENOMIC DNA]</scope>
    <source>
        <strain evidence="6">L227-S17</strain>
    </source>
</reference>
<evidence type="ECO:0000313" key="8">
    <source>
        <dbReference type="Proteomes" id="UP000521676"/>
    </source>
</evidence>
<protein>
    <submittedName>
        <fullName evidence="6">Response regulator transcription factor</fullName>
    </submittedName>
</protein>
<dbReference type="PROSITE" id="PS00622">
    <property type="entry name" value="HTH_LUXR_1"/>
    <property type="match status" value="1"/>
</dbReference>
<dbReference type="AlphaFoldDB" id="A0A8T7M786"/>
<evidence type="ECO:0000256" key="3">
    <source>
        <dbReference type="PROSITE-ProRule" id="PRU00169"/>
    </source>
</evidence>
<dbReference type="CDD" id="cd17535">
    <property type="entry name" value="REC_NarL-like"/>
    <property type="match status" value="1"/>
</dbReference>
<dbReference type="PANTHER" id="PTHR43214">
    <property type="entry name" value="TWO-COMPONENT RESPONSE REGULATOR"/>
    <property type="match status" value="1"/>
</dbReference>
<dbReference type="SUPFAM" id="SSF52172">
    <property type="entry name" value="CheY-like"/>
    <property type="match status" value="1"/>
</dbReference>
<dbReference type="InterPro" id="IPR000792">
    <property type="entry name" value="Tscrpt_reg_LuxR_C"/>
</dbReference>
<organism evidence="6 8">
    <name type="scientific">Candidatus Chlorohelix allophototropha</name>
    <dbReference type="NCBI Taxonomy" id="3003348"/>
    <lineage>
        <taxon>Bacteria</taxon>
        <taxon>Bacillati</taxon>
        <taxon>Chloroflexota</taxon>
        <taxon>Chloroflexia</taxon>
        <taxon>Candidatus Chloroheliales</taxon>
        <taxon>Candidatus Chloroheliaceae</taxon>
        <taxon>Candidatus Chlorohelix</taxon>
    </lineage>
</organism>
<dbReference type="SMART" id="SM00448">
    <property type="entry name" value="REC"/>
    <property type="match status" value="1"/>
</dbReference>
<evidence type="ECO:0000256" key="1">
    <source>
        <dbReference type="ARBA" id="ARBA00022553"/>
    </source>
</evidence>
<gene>
    <name evidence="6" type="ORF">HXX08_18625</name>
    <name evidence="7" type="ORF">OZ401_003407</name>
</gene>
<dbReference type="PROSITE" id="PS50110">
    <property type="entry name" value="RESPONSE_REGULATORY"/>
    <property type="match status" value="1"/>
</dbReference>
<dbReference type="Proteomes" id="UP001431572">
    <property type="component" value="Chromosome 2"/>
</dbReference>
<dbReference type="Gene3D" id="3.40.50.2300">
    <property type="match status" value="1"/>
</dbReference>
<name>A0A8T7M786_9CHLR</name>
<dbReference type="PROSITE" id="PS50043">
    <property type="entry name" value="HTH_LUXR_2"/>
    <property type="match status" value="1"/>
</dbReference>
<dbReference type="InterPro" id="IPR011006">
    <property type="entry name" value="CheY-like_superfamily"/>
</dbReference>
<dbReference type="SMART" id="SM00421">
    <property type="entry name" value="HTH_LUXR"/>
    <property type="match status" value="1"/>
</dbReference>
<evidence type="ECO:0000259" key="5">
    <source>
        <dbReference type="PROSITE" id="PS50110"/>
    </source>
</evidence>
<evidence type="ECO:0000313" key="7">
    <source>
        <dbReference type="EMBL" id="WJW69777.1"/>
    </source>
</evidence>
<dbReference type="InterPro" id="IPR039420">
    <property type="entry name" value="WalR-like"/>
</dbReference>
<evidence type="ECO:0000256" key="2">
    <source>
        <dbReference type="ARBA" id="ARBA00023125"/>
    </source>
</evidence>
<dbReference type="PRINTS" id="PR00038">
    <property type="entry name" value="HTHLUXR"/>
</dbReference>
<keyword evidence="2" id="KW-0238">DNA-binding</keyword>
<sequence length="226" mass="24766">MNQQTPTETSQTPKIRLLVVDDHQVVRKGLSLVLGLEPDMQVCGEVSDGRTAVEAALHLKPDLILMDYKLPYLNGIEAAKIIKMSLPSCKIMILTGVEVNATIFEALQSGIDGYILKEVSPEELIRAVRQVAAGEGYLHPAVTRKVLNKLSAPATEEMRADEPLSEREKQVLQGVARGQSNREIAEVLIVGEETVRTHLKSAFRKLGVNDRTLAVVVALKKGLIQL</sequence>
<feature type="domain" description="Response regulatory" evidence="5">
    <location>
        <begin position="16"/>
        <end position="132"/>
    </location>
</feature>
<evidence type="ECO:0000313" key="6">
    <source>
        <dbReference type="EMBL" id="NWJ47873.1"/>
    </source>
</evidence>
<feature type="domain" description="HTH luxR-type" evidence="4">
    <location>
        <begin position="157"/>
        <end position="222"/>
    </location>
</feature>
<dbReference type="CDD" id="cd06170">
    <property type="entry name" value="LuxR_C_like"/>
    <property type="match status" value="1"/>
</dbReference>
<evidence type="ECO:0000313" key="9">
    <source>
        <dbReference type="Proteomes" id="UP001431572"/>
    </source>
</evidence>
<dbReference type="SUPFAM" id="SSF46894">
    <property type="entry name" value="C-terminal effector domain of the bipartite response regulators"/>
    <property type="match status" value="1"/>
</dbReference>
<dbReference type="Proteomes" id="UP000521676">
    <property type="component" value="Unassembled WGS sequence"/>
</dbReference>
<dbReference type="Pfam" id="PF00072">
    <property type="entry name" value="Response_reg"/>
    <property type="match status" value="1"/>
</dbReference>
<feature type="modified residue" description="4-aspartylphosphate" evidence="3">
    <location>
        <position position="67"/>
    </location>
</feature>
<dbReference type="Pfam" id="PF00196">
    <property type="entry name" value="GerE"/>
    <property type="match status" value="1"/>
</dbReference>
<keyword evidence="1 3" id="KW-0597">Phosphoprotein</keyword>
<dbReference type="RefSeq" id="WP_341471650.1">
    <property type="nucleotide sequence ID" value="NZ_CP128400.1"/>
</dbReference>